<keyword evidence="3" id="KW-1185">Reference proteome</keyword>
<dbReference type="GeneID" id="72008451"/>
<dbReference type="Proteomes" id="UP000814176">
    <property type="component" value="Unassembled WGS sequence"/>
</dbReference>
<evidence type="ECO:0000256" key="1">
    <source>
        <dbReference type="SAM" id="MobiDB-lite"/>
    </source>
</evidence>
<gene>
    <name evidence="2" type="ORF">C8Q71DRAFT_859901</name>
</gene>
<dbReference type="EMBL" id="JADCUA010000016">
    <property type="protein sequence ID" value="KAH9834244.1"/>
    <property type="molecule type" value="Genomic_DNA"/>
</dbReference>
<dbReference type="RefSeq" id="XP_047776900.1">
    <property type="nucleotide sequence ID" value="XM_047927719.1"/>
</dbReference>
<evidence type="ECO:0000313" key="2">
    <source>
        <dbReference type="EMBL" id="KAH9834244.1"/>
    </source>
</evidence>
<feature type="region of interest" description="Disordered" evidence="1">
    <location>
        <begin position="223"/>
        <end position="249"/>
    </location>
</feature>
<evidence type="ECO:0000313" key="3">
    <source>
        <dbReference type="Proteomes" id="UP000814176"/>
    </source>
</evidence>
<feature type="compositionally biased region" description="Polar residues" evidence="1">
    <location>
        <begin position="223"/>
        <end position="236"/>
    </location>
</feature>
<comment type="caution">
    <text evidence="2">The sequence shown here is derived from an EMBL/GenBank/DDBJ whole genome shotgun (WGS) entry which is preliminary data.</text>
</comment>
<accession>A0ABQ8KB40</accession>
<reference evidence="2 3" key="1">
    <citation type="journal article" date="2021" name="Environ. Microbiol.">
        <title>Gene family expansions and transcriptome signatures uncover fungal adaptations to wood decay.</title>
        <authorList>
            <person name="Hage H."/>
            <person name="Miyauchi S."/>
            <person name="Viragh M."/>
            <person name="Drula E."/>
            <person name="Min B."/>
            <person name="Chaduli D."/>
            <person name="Navarro D."/>
            <person name="Favel A."/>
            <person name="Norest M."/>
            <person name="Lesage-Meessen L."/>
            <person name="Balint B."/>
            <person name="Merenyi Z."/>
            <person name="de Eugenio L."/>
            <person name="Morin E."/>
            <person name="Martinez A.T."/>
            <person name="Baldrian P."/>
            <person name="Stursova M."/>
            <person name="Martinez M.J."/>
            <person name="Novotny C."/>
            <person name="Magnuson J.K."/>
            <person name="Spatafora J.W."/>
            <person name="Maurice S."/>
            <person name="Pangilinan J."/>
            <person name="Andreopoulos W."/>
            <person name="LaButti K."/>
            <person name="Hundley H."/>
            <person name="Na H."/>
            <person name="Kuo A."/>
            <person name="Barry K."/>
            <person name="Lipzen A."/>
            <person name="Henrissat B."/>
            <person name="Riley R."/>
            <person name="Ahrendt S."/>
            <person name="Nagy L.G."/>
            <person name="Grigoriev I.V."/>
            <person name="Martin F."/>
            <person name="Rosso M.N."/>
        </authorList>
    </citation>
    <scope>NUCLEOTIDE SEQUENCE [LARGE SCALE GENOMIC DNA]</scope>
    <source>
        <strain evidence="2 3">CIRM-BRFM 1785</strain>
    </source>
</reference>
<sequence length="486" mass="54007">MRRYLDAGLKGYTRAITSEKLEAVVARCVFAKQQDTAASFNVMLSRIQLACKVTSMLADKDRAYKSTQVIWDACLGHVEDALVYREFNEMCASGRKYARLAAGGSIYVLMVIALRNQRWTIRRGHVNLSTDIGNLLRWPDDSEEGKMITESIIPMVALLARTCPIKIEEIMQDSALLELNGVPAEILCSDLAISDKLFESVRSNSFVLVPRHNAAWAQFDSISKSNGTTDASNDTPSPCDREESPLTVFSEESEPRSIDAQGDCLALAMTIPTESAGVQVQTIATSYDPGHTNNSRFPACRDRNDNNEWTERARAEACGASKPADLQELETTLSTMYVSGKRRTQDSYTRVALDGVKDVLAIQGADEALLASICTSMPEAMKRSLTQRFISCFDSDPLQARTTASDPLTQPYETLHFSWYNRHCTQGHNAPQDVLPRMMRRAGVSRTNHSQLMPYPLKDMVDNAALYESLNSILEDVFAWIDGKVL</sequence>
<protein>
    <submittedName>
        <fullName evidence="2">Uncharacterized protein</fullName>
    </submittedName>
</protein>
<organism evidence="2 3">
    <name type="scientific">Rhodofomes roseus</name>
    <dbReference type="NCBI Taxonomy" id="34475"/>
    <lineage>
        <taxon>Eukaryota</taxon>
        <taxon>Fungi</taxon>
        <taxon>Dikarya</taxon>
        <taxon>Basidiomycota</taxon>
        <taxon>Agaricomycotina</taxon>
        <taxon>Agaricomycetes</taxon>
        <taxon>Polyporales</taxon>
        <taxon>Rhodofomes</taxon>
    </lineage>
</organism>
<name>A0ABQ8KB40_9APHY</name>
<proteinExistence type="predicted"/>